<keyword evidence="8" id="KW-1185">Reference proteome</keyword>
<dbReference type="SUPFAM" id="SSF75005">
    <property type="entry name" value="Arabinanase/levansucrase/invertase"/>
    <property type="match status" value="1"/>
</dbReference>
<evidence type="ECO:0000256" key="6">
    <source>
        <dbReference type="SAM" id="SignalP"/>
    </source>
</evidence>
<reference evidence="8" key="1">
    <citation type="journal article" date="2019" name="Int. J. Syst. Evol. Microbiol.">
        <title>The Global Catalogue of Microorganisms (GCM) 10K type strain sequencing project: providing services to taxonomists for standard genome sequencing and annotation.</title>
        <authorList>
            <consortium name="The Broad Institute Genomics Platform"/>
            <consortium name="The Broad Institute Genome Sequencing Center for Infectious Disease"/>
            <person name="Wu L."/>
            <person name="Ma J."/>
        </authorList>
    </citation>
    <scope>NUCLEOTIDE SEQUENCE [LARGE SCALE GENOMIC DNA]</scope>
    <source>
        <strain evidence="8">KACC 13778</strain>
    </source>
</reference>
<dbReference type="Proteomes" id="UP001595956">
    <property type="component" value="Unassembled WGS sequence"/>
</dbReference>
<evidence type="ECO:0000256" key="1">
    <source>
        <dbReference type="ARBA" id="ARBA00004834"/>
    </source>
</evidence>
<comment type="similarity">
    <text evidence="2 5">Belongs to the glycosyl hydrolase 43 family.</text>
</comment>
<evidence type="ECO:0000256" key="4">
    <source>
        <dbReference type="ARBA" id="ARBA00023295"/>
    </source>
</evidence>
<feature type="chain" id="PRO_5046085639" evidence="6">
    <location>
        <begin position="23"/>
        <end position="309"/>
    </location>
</feature>
<evidence type="ECO:0000256" key="2">
    <source>
        <dbReference type="ARBA" id="ARBA00009865"/>
    </source>
</evidence>
<dbReference type="GO" id="GO:0016787">
    <property type="term" value="F:hydrolase activity"/>
    <property type="evidence" value="ECO:0007669"/>
    <property type="project" value="UniProtKB-KW"/>
</dbReference>
<keyword evidence="4 5" id="KW-0326">Glycosidase</keyword>
<evidence type="ECO:0000313" key="7">
    <source>
        <dbReference type="EMBL" id="MFC5492101.1"/>
    </source>
</evidence>
<evidence type="ECO:0000313" key="8">
    <source>
        <dbReference type="Proteomes" id="UP001595956"/>
    </source>
</evidence>
<protein>
    <submittedName>
        <fullName evidence="7">Glycoside hydrolase family 43 protein</fullName>
    </submittedName>
</protein>
<dbReference type="CDD" id="cd08999">
    <property type="entry name" value="GH43_ABN-like"/>
    <property type="match status" value="1"/>
</dbReference>
<dbReference type="InterPro" id="IPR006710">
    <property type="entry name" value="Glyco_hydro_43"/>
</dbReference>
<dbReference type="EMBL" id="JBHSMD010000001">
    <property type="protein sequence ID" value="MFC5492101.1"/>
    <property type="molecule type" value="Genomic_DNA"/>
</dbReference>
<evidence type="ECO:0000256" key="5">
    <source>
        <dbReference type="RuleBase" id="RU361187"/>
    </source>
</evidence>
<keyword evidence="6" id="KW-0732">Signal</keyword>
<dbReference type="Gene3D" id="2.115.10.20">
    <property type="entry name" value="Glycosyl hydrolase domain, family 43"/>
    <property type="match status" value="1"/>
</dbReference>
<keyword evidence="3 5" id="KW-0378">Hydrolase</keyword>
<sequence length="309" mass="34377">MALVAALMMALVVELGGVPASAQQAESVAKAAPVFRAGGFADPSVVRYDGGYLAISTSPHVQRAIARTPQGPWHRIRPALPRLPHWAARNQAIWAADLVQTRAGGWRLYYSAAVGRGDRRCIGVAVARTALDQFRPLGSRPLICPPRGAIDPSAFTGRNGRPYLLFKTQGLPSTIQLLPLTRDGRHRARHAKPRMLLRSRHVVENPVLLQRGKHLVLFTSEGHFGDCQYRTVWRRSRTLHHLRVTRPHSLLRRANTGICGPGGADVVRGSERRPLLFFHGWAGGRRVMYAMHLHWRHGAPRVRGFLTRH</sequence>
<dbReference type="InterPro" id="IPR023296">
    <property type="entry name" value="Glyco_hydro_beta-prop_sf"/>
</dbReference>
<dbReference type="InterPro" id="IPR050727">
    <property type="entry name" value="GH43_arabinanases"/>
</dbReference>
<comment type="pathway">
    <text evidence="1">Glycan metabolism; L-arabinan degradation.</text>
</comment>
<organism evidence="7 8">
    <name type="scientific">Nocardioides caricicola</name>
    <dbReference type="NCBI Taxonomy" id="634770"/>
    <lineage>
        <taxon>Bacteria</taxon>
        <taxon>Bacillati</taxon>
        <taxon>Actinomycetota</taxon>
        <taxon>Actinomycetes</taxon>
        <taxon>Propionibacteriales</taxon>
        <taxon>Nocardioidaceae</taxon>
        <taxon>Nocardioides</taxon>
    </lineage>
</organism>
<dbReference type="Pfam" id="PF04616">
    <property type="entry name" value="Glyco_hydro_43"/>
    <property type="match status" value="1"/>
</dbReference>
<gene>
    <name evidence="7" type="ORF">ACFPKY_03265</name>
</gene>
<dbReference type="PANTHER" id="PTHR43301">
    <property type="entry name" value="ARABINAN ENDO-1,5-ALPHA-L-ARABINOSIDASE"/>
    <property type="match status" value="1"/>
</dbReference>
<comment type="caution">
    <text evidence="7">The sequence shown here is derived from an EMBL/GenBank/DDBJ whole genome shotgun (WGS) entry which is preliminary data.</text>
</comment>
<evidence type="ECO:0000256" key="3">
    <source>
        <dbReference type="ARBA" id="ARBA00022801"/>
    </source>
</evidence>
<dbReference type="PANTHER" id="PTHR43301:SF3">
    <property type="entry name" value="ARABINAN ENDO-1,5-ALPHA-L-ARABINOSIDASE A-RELATED"/>
    <property type="match status" value="1"/>
</dbReference>
<proteinExistence type="inferred from homology"/>
<feature type="signal peptide" evidence="6">
    <location>
        <begin position="1"/>
        <end position="22"/>
    </location>
</feature>
<name>A0ABW0MWQ1_9ACTN</name>
<accession>A0ABW0MWQ1</accession>
<dbReference type="RefSeq" id="WP_345177337.1">
    <property type="nucleotide sequence ID" value="NZ_BAABFQ010000006.1"/>
</dbReference>